<dbReference type="GO" id="GO:0031966">
    <property type="term" value="C:mitochondrial membrane"/>
    <property type="evidence" value="ECO:0007669"/>
    <property type="project" value="UniProtKB-SubCell"/>
</dbReference>
<evidence type="ECO:0000313" key="13">
    <source>
        <dbReference type="Proteomes" id="UP000794436"/>
    </source>
</evidence>
<organism evidence="12 13">
    <name type="scientific">Pythium oligandrum</name>
    <name type="common">Mycoparasitic fungus</name>
    <dbReference type="NCBI Taxonomy" id="41045"/>
    <lineage>
        <taxon>Eukaryota</taxon>
        <taxon>Sar</taxon>
        <taxon>Stramenopiles</taxon>
        <taxon>Oomycota</taxon>
        <taxon>Peronosporomycetes</taxon>
        <taxon>Pythiales</taxon>
        <taxon>Pythiaceae</taxon>
        <taxon>Pythium</taxon>
    </lineage>
</organism>
<dbReference type="PANTHER" id="PTHR45788:SF4">
    <property type="entry name" value="TRICARBOXYLATE TRANSPORT PROTEIN, MITOCHONDRIAL"/>
    <property type="match status" value="1"/>
</dbReference>
<keyword evidence="13" id="KW-1185">Reference proteome</keyword>
<keyword evidence="5" id="KW-0677">Repeat</keyword>
<dbReference type="OrthoDB" id="44467at2759"/>
<dbReference type="Pfam" id="PF00153">
    <property type="entry name" value="Mito_carr"/>
    <property type="match status" value="2"/>
</dbReference>
<evidence type="ECO:0000256" key="6">
    <source>
        <dbReference type="ARBA" id="ARBA00022989"/>
    </source>
</evidence>
<dbReference type="EMBL" id="SPLM01000040">
    <property type="protein sequence ID" value="TMW64262.1"/>
    <property type="molecule type" value="Genomic_DNA"/>
</dbReference>
<evidence type="ECO:0000256" key="11">
    <source>
        <dbReference type="SAM" id="Phobius"/>
    </source>
</evidence>
<evidence type="ECO:0000256" key="3">
    <source>
        <dbReference type="ARBA" id="ARBA00022448"/>
    </source>
</evidence>
<dbReference type="GO" id="GO:0006843">
    <property type="term" value="P:mitochondrial citrate transmembrane transport"/>
    <property type="evidence" value="ECO:0007669"/>
    <property type="project" value="TreeGrafter"/>
</dbReference>
<evidence type="ECO:0000313" key="12">
    <source>
        <dbReference type="EMBL" id="TMW64262.1"/>
    </source>
</evidence>
<keyword evidence="7" id="KW-0496">Mitochondrion</keyword>
<accession>A0A8K1FLW9</accession>
<gene>
    <name evidence="12" type="ORF">Poli38472_012884</name>
</gene>
<dbReference type="InterPro" id="IPR018108">
    <property type="entry name" value="MCP_transmembrane"/>
</dbReference>
<evidence type="ECO:0000256" key="2">
    <source>
        <dbReference type="ARBA" id="ARBA00006375"/>
    </source>
</evidence>
<dbReference type="Gene3D" id="1.50.40.10">
    <property type="entry name" value="Mitochondrial carrier domain"/>
    <property type="match status" value="1"/>
</dbReference>
<keyword evidence="3 10" id="KW-0813">Transport</keyword>
<feature type="transmembrane region" description="Helical" evidence="11">
    <location>
        <begin position="93"/>
        <end position="116"/>
    </location>
</feature>
<comment type="similarity">
    <text evidence="2 10">Belongs to the mitochondrial carrier (TC 2.A.29) family.</text>
</comment>
<proteinExistence type="inferred from homology"/>
<comment type="caution">
    <text evidence="12">The sequence shown here is derived from an EMBL/GenBank/DDBJ whole genome shotgun (WGS) entry which is preliminary data.</text>
</comment>
<sequence length="290" mass="31261">MPSERTQRLSTLQNGVVGAMAGGVETLVMQPTSAIKNALQQHHPINWSIRALYRGVGISLVSFAPVSAMQFALNGHLLSVFHPLESTSPASDGVKIAAGAIAGGISSLICSPAGLIMTLQQNTGKSCQATVTALIDRYGVKRLFRGLEMTMIRESIWCACYLALGPVFTQRLHLHVPSIFGSVDDSTLSQRASATVVGSVLAGLVALYATQPFDTIKTVMQGEALRVSHQEATSPWKATARFYHTTGRSIQPFYRGSTPRAARLIGGVFILTEAREFLEEWVETHDILGH</sequence>
<keyword evidence="4 9" id="KW-0812">Transmembrane</keyword>
<name>A0A8K1FLW9_PYTOL</name>
<keyword evidence="8 9" id="KW-0472">Membrane</keyword>
<feature type="repeat" description="Solcar" evidence="9">
    <location>
        <begin position="190"/>
        <end position="281"/>
    </location>
</feature>
<protein>
    <recommendedName>
        <fullName evidence="14">Mitochondrial carrier protein</fullName>
    </recommendedName>
</protein>
<evidence type="ECO:0000256" key="10">
    <source>
        <dbReference type="RuleBase" id="RU000488"/>
    </source>
</evidence>
<dbReference type="PROSITE" id="PS50920">
    <property type="entry name" value="SOLCAR"/>
    <property type="match status" value="2"/>
</dbReference>
<evidence type="ECO:0000256" key="8">
    <source>
        <dbReference type="ARBA" id="ARBA00023136"/>
    </source>
</evidence>
<dbReference type="GO" id="GO:0071913">
    <property type="term" value="F:citrate secondary active transmembrane transporter activity"/>
    <property type="evidence" value="ECO:0007669"/>
    <property type="project" value="TreeGrafter"/>
</dbReference>
<reference evidence="12" key="1">
    <citation type="submission" date="2019-03" db="EMBL/GenBank/DDBJ databases">
        <title>Long read genome sequence of the mycoparasitic Pythium oligandrum ATCC 38472 isolated from sugarbeet rhizosphere.</title>
        <authorList>
            <person name="Gaulin E."/>
        </authorList>
    </citation>
    <scope>NUCLEOTIDE SEQUENCE</scope>
    <source>
        <strain evidence="12">ATCC 38472_TT</strain>
    </source>
</reference>
<evidence type="ECO:0000256" key="7">
    <source>
        <dbReference type="ARBA" id="ARBA00023128"/>
    </source>
</evidence>
<keyword evidence="6 11" id="KW-1133">Transmembrane helix</keyword>
<comment type="subcellular location">
    <subcellularLocation>
        <location evidence="1">Mitochondrion membrane</location>
        <topology evidence="1">Multi-pass membrane protein</topology>
    </subcellularLocation>
</comment>
<evidence type="ECO:0000256" key="5">
    <source>
        <dbReference type="ARBA" id="ARBA00022737"/>
    </source>
</evidence>
<dbReference type="AlphaFoldDB" id="A0A8K1FLW9"/>
<evidence type="ECO:0000256" key="4">
    <source>
        <dbReference type="ARBA" id="ARBA00022692"/>
    </source>
</evidence>
<dbReference type="PANTHER" id="PTHR45788">
    <property type="entry name" value="SUCCINATE/FUMARATE MITOCHONDRIAL TRANSPORTER-RELATED"/>
    <property type="match status" value="1"/>
</dbReference>
<evidence type="ECO:0000256" key="1">
    <source>
        <dbReference type="ARBA" id="ARBA00004225"/>
    </source>
</evidence>
<feature type="repeat" description="Solcar" evidence="9">
    <location>
        <begin position="90"/>
        <end position="171"/>
    </location>
</feature>
<feature type="transmembrane region" description="Helical" evidence="11">
    <location>
        <begin position="51"/>
        <end position="73"/>
    </location>
</feature>
<dbReference type="SUPFAM" id="SSF103506">
    <property type="entry name" value="Mitochondrial carrier"/>
    <property type="match status" value="1"/>
</dbReference>
<dbReference type="Proteomes" id="UP000794436">
    <property type="component" value="Unassembled WGS sequence"/>
</dbReference>
<evidence type="ECO:0008006" key="14">
    <source>
        <dbReference type="Google" id="ProtNLM"/>
    </source>
</evidence>
<dbReference type="InterPro" id="IPR023395">
    <property type="entry name" value="MCP_dom_sf"/>
</dbReference>
<evidence type="ECO:0000256" key="9">
    <source>
        <dbReference type="PROSITE-ProRule" id="PRU00282"/>
    </source>
</evidence>
<dbReference type="InterPro" id="IPR049563">
    <property type="entry name" value="TXTP-like"/>
</dbReference>